<sequence length="67" mass="7466">MSNMPKSSTEAFDYLLTTLNPKVIIAHGVPAAKHLTNWKAGRLLTCRHLSRAGYALVDEMIEKLRAN</sequence>
<reference evidence="1 2" key="1">
    <citation type="journal article" date="2016" name="ISME J.">
        <title>Global occurrence and heterogeneity of the Roseobacter-clade species Ruegeria mobilis.</title>
        <authorList>
            <person name="Sonnenschein E."/>
            <person name="Gram L."/>
        </authorList>
    </citation>
    <scope>NUCLEOTIDE SEQUENCE [LARGE SCALE GENOMIC DNA]</scope>
    <source>
        <strain evidence="1 2">F1926</strain>
    </source>
</reference>
<protein>
    <submittedName>
        <fullName evidence="1">Uncharacterized protein</fullName>
    </submittedName>
</protein>
<gene>
    <name evidence="1" type="ORF">K529_003815</name>
</gene>
<evidence type="ECO:0000313" key="2">
    <source>
        <dbReference type="Proteomes" id="UP000013243"/>
    </source>
</evidence>
<proteinExistence type="predicted"/>
<dbReference type="EMBL" id="CP015230">
    <property type="protein sequence ID" value="ANP39883.1"/>
    <property type="molecule type" value="Genomic_DNA"/>
</dbReference>
<dbReference type="AlphaFoldDB" id="A0A1B0ZZZ6"/>
<dbReference type="KEGG" id="rmb:K529_003815"/>
<dbReference type="Proteomes" id="UP000013243">
    <property type="component" value="Chromosome"/>
</dbReference>
<accession>A0A1B0ZZZ6</accession>
<evidence type="ECO:0000313" key="1">
    <source>
        <dbReference type="EMBL" id="ANP39883.1"/>
    </source>
</evidence>
<name>A0A1B0ZZZ6_9RHOB</name>
<organism evidence="1 2">
    <name type="scientific">Tritonibacter mobilis F1926</name>
    <dbReference type="NCBI Taxonomy" id="1265309"/>
    <lineage>
        <taxon>Bacteria</taxon>
        <taxon>Pseudomonadati</taxon>
        <taxon>Pseudomonadota</taxon>
        <taxon>Alphaproteobacteria</taxon>
        <taxon>Rhodobacterales</taxon>
        <taxon>Paracoccaceae</taxon>
        <taxon>Tritonibacter</taxon>
    </lineage>
</organism>